<organism evidence="13 14">
    <name type="scientific">Rhizopus microsporus</name>
    <dbReference type="NCBI Taxonomy" id="58291"/>
    <lineage>
        <taxon>Eukaryota</taxon>
        <taxon>Fungi</taxon>
        <taxon>Fungi incertae sedis</taxon>
        <taxon>Mucoromycota</taxon>
        <taxon>Mucoromycotina</taxon>
        <taxon>Mucoromycetes</taxon>
        <taxon>Mucorales</taxon>
        <taxon>Mucorineae</taxon>
        <taxon>Rhizopodaceae</taxon>
        <taxon>Rhizopus</taxon>
    </lineage>
</organism>
<dbReference type="GO" id="GO:0008843">
    <property type="term" value="F:endochitinase activity"/>
    <property type="evidence" value="ECO:0007669"/>
    <property type="project" value="UniProtKB-EC"/>
</dbReference>
<evidence type="ECO:0000259" key="12">
    <source>
        <dbReference type="PROSITE" id="PS51910"/>
    </source>
</evidence>
<evidence type="ECO:0000256" key="7">
    <source>
        <dbReference type="ARBA" id="ARBA00023326"/>
    </source>
</evidence>
<proteinExistence type="inferred from homology"/>
<evidence type="ECO:0000256" key="11">
    <source>
        <dbReference type="SAM" id="SignalP"/>
    </source>
</evidence>
<evidence type="ECO:0000313" key="14">
    <source>
        <dbReference type="Proteomes" id="UP000242381"/>
    </source>
</evidence>
<dbReference type="GO" id="GO:0005576">
    <property type="term" value="C:extracellular region"/>
    <property type="evidence" value="ECO:0007669"/>
    <property type="project" value="TreeGrafter"/>
</dbReference>
<feature type="signal peptide" evidence="11">
    <location>
        <begin position="1"/>
        <end position="22"/>
    </location>
</feature>
<protein>
    <recommendedName>
        <fullName evidence="2">chitinase</fullName>
        <ecNumber evidence="2">3.2.1.14</ecNumber>
    </recommendedName>
</protein>
<dbReference type="SUPFAM" id="SSF51445">
    <property type="entry name" value="(Trans)glycosidases"/>
    <property type="match status" value="1"/>
</dbReference>
<feature type="compositionally biased region" description="Low complexity" evidence="10">
    <location>
        <begin position="322"/>
        <end position="348"/>
    </location>
</feature>
<dbReference type="InterPro" id="IPR001579">
    <property type="entry name" value="Glyco_hydro_18_chit_AS"/>
</dbReference>
<dbReference type="Pfam" id="PF00704">
    <property type="entry name" value="Glyco_hydro_18"/>
    <property type="match status" value="1"/>
</dbReference>
<dbReference type="OMA" id="NAVVEYW"/>
<evidence type="ECO:0000256" key="5">
    <source>
        <dbReference type="ARBA" id="ARBA00023277"/>
    </source>
</evidence>
<keyword evidence="11" id="KW-0732">Signal</keyword>
<dbReference type="GO" id="GO:0000272">
    <property type="term" value="P:polysaccharide catabolic process"/>
    <property type="evidence" value="ECO:0007669"/>
    <property type="project" value="UniProtKB-KW"/>
</dbReference>
<evidence type="ECO:0000256" key="9">
    <source>
        <dbReference type="RuleBase" id="RU004453"/>
    </source>
</evidence>
<dbReference type="Proteomes" id="UP000242381">
    <property type="component" value="Unassembled WGS sequence"/>
</dbReference>
<keyword evidence="7" id="KW-0624">Polysaccharide degradation</keyword>
<evidence type="ECO:0000256" key="4">
    <source>
        <dbReference type="ARBA" id="ARBA00023024"/>
    </source>
</evidence>
<dbReference type="Gene3D" id="3.20.20.80">
    <property type="entry name" value="Glycosidases"/>
    <property type="match status" value="1"/>
</dbReference>
<dbReference type="InterPro" id="IPR001223">
    <property type="entry name" value="Glyco_hydro18_cat"/>
</dbReference>
<keyword evidence="6 8" id="KW-0326">Glycosidase</keyword>
<dbReference type="InterPro" id="IPR017853">
    <property type="entry name" value="GH"/>
</dbReference>
<evidence type="ECO:0000256" key="3">
    <source>
        <dbReference type="ARBA" id="ARBA00022801"/>
    </source>
</evidence>
<feature type="domain" description="GH18" evidence="12">
    <location>
        <begin position="29"/>
        <end position="314"/>
    </location>
</feature>
<evidence type="ECO:0000256" key="2">
    <source>
        <dbReference type="ARBA" id="ARBA00012729"/>
    </source>
</evidence>
<keyword evidence="4" id="KW-0146">Chitin degradation</keyword>
<keyword evidence="5" id="KW-0119">Carbohydrate metabolism</keyword>
<keyword evidence="3 8" id="KW-0378">Hydrolase</keyword>
<evidence type="ECO:0000256" key="1">
    <source>
        <dbReference type="ARBA" id="ARBA00000822"/>
    </source>
</evidence>
<dbReference type="PROSITE" id="PS01095">
    <property type="entry name" value="GH18_1"/>
    <property type="match status" value="1"/>
</dbReference>
<dbReference type="PROSITE" id="PS51910">
    <property type="entry name" value="GH18_2"/>
    <property type="match status" value="1"/>
</dbReference>
<dbReference type="GO" id="GO:0006032">
    <property type="term" value="P:chitin catabolic process"/>
    <property type="evidence" value="ECO:0007669"/>
    <property type="project" value="UniProtKB-KW"/>
</dbReference>
<dbReference type="PANTHER" id="PTHR45708:SF49">
    <property type="entry name" value="ENDOCHITINASE"/>
    <property type="match status" value="1"/>
</dbReference>
<comment type="catalytic activity">
    <reaction evidence="1">
        <text>Random endo-hydrolysis of N-acetyl-beta-D-glucosaminide (1-&gt;4)-beta-linkages in chitin and chitodextrins.</text>
        <dbReference type="EC" id="3.2.1.14"/>
    </reaction>
</comment>
<accession>A0A1X0RV67</accession>
<dbReference type="EMBL" id="KV921402">
    <property type="protein sequence ID" value="ORE15962.1"/>
    <property type="molecule type" value="Genomic_DNA"/>
</dbReference>
<comment type="similarity">
    <text evidence="9">Belongs to the glycosyl hydrolase 18 family.</text>
</comment>
<dbReference type="AlphaFoldDB" id="A0A1X0RV67"/>
<dbReference type="InterPro" id="IPR005089">
    <property type="entry name" value="CBM19"/>
</dbReference>
<dbReference type="PANTHER" id="PTHR45708">
    <property type="entry name" value="ENDOCHITINASE"/>
    <property type="match status" value="1"/>
</dbReference>
<gene>
    <name evidence="13" type="ORF">BCV71DRAFT_184341</name>
</gene>
<dbReference type="EC" id="3.2.1.14" evidence="2"/>
<dbReference type="GO" id="GO:0008061">
    <property type="term" value="F:chitin binding"/>
    <property type="evidence" value="ECO:0007669"/>
    <property type="project" value="InterPro"/>
</dbReference>
<name>A0A1X0RV67_RHIZD</name>
<evidence type="ECO:0000256" key="8">
    <source>
        <dbReference type="RuleBase" id="RU000489"/>
    </source>
</evidence>
<dbReference type="Pfam" id="PF03427">
    <property type="entry name" value="CBM_19"/>
    <property type="match status" value="1"/>
</dbReference>
<reference evidence="13 14" key="1">
    <citation type="journal article" date="2016" name="Proc. Natl. Acad. Sci. U.S.A.">
        <title>Lipid metabolic changes in an early divergent fungus govern the establishment of a mutualistic symbiosis with endobacteria.</title>
        <authorList>
            <person name="Lastovetsky O.A."/>
            <person name="Gaspar M.L."/>
            <person name="Mondo S.J."/>
            <person name="LaButti K.M."/>
            <person name="Sandor L."/>
            <person name="Grigoriev I.V."/>
            <person name="Henry S.A."/>
            <person name="Pawlowska T.E."/>
        </authorList>
    </citation>
    <scope>NUCLEOTIDE SEQUENCE [LARGE SCALE GENOMIC DNA]</scope>
    <source>
        <strain evidence="13 14">ATCC 11559</strain>
    </source>
</reference>
<evidence type="ECO:0000256" key="6">
    <source>
        <dbReference type="ARBA" id="ARBA00023295"/>
    </source>
</evidence>
<dbReference type="VEuPathDB" id="FungiDB:BCV72DRAFT_292765"/>
<sequence length="540" mass="56257">MLTRTFLGMAISAFLASTGVQAAWSSNGPNVMYYWGQNSAGGSNTQASLGTYCESGQVDAVLLSFLHVFNVGGTPEINLSSACAGTYFPNTQLLSCPAVGADIKKCQDKGVKVILSLGGAAGVYGFTSDAQGQQFAQTIWNLFGGGSSDTRPFGDAVIDGVDLDIEGGASTGYAAFVNALRQKFSSNFLIGAAPQCPFPDAILGSVLNSASFDYVNVQFYNNYCSATGSSFNFDTWDNWAKTTSPNKNVKIMFTIPGSPTAAGSGYVPMSTLQTIVPSLASEYSSYGGVSVWDASQAWNNGDFSSQLYSLVHSGGSTPPPSSSTIKTTTKATTTSTKTTTTAAPTATSAPGSCPVANQSCSTQNQYACTADGKYAVCDHGKWVVSSCPSGTVCIPTTDGTSIYCGYATGSGSTCPSASALEIAAASFGSKNGPVPRPYKASKVAAQLAVTSTDKNSFEAVINARRTTLTPFEKSVTIEFTTPSNIKFTESDMGPVRQVGNKVRIQAKNDYNESMTLVVKVKGSINSGVFVAPSTSAWKFK</sequence>
<dbReference type="CDD" id="cd02877">
    <property type="entry name" value="GH18_hevamine_XipI_class_III"/>
    <property type="match status" value="1"/>
</dbReference>
<evidence type="ECO:0000256" key="10">
    <source>
        <dbReference type="SAM" id="MobiDB-lite"/>
    </source>
</evidence>
<dbReference type="InterPro" id="IPR045321">
    <property type="entry name" value="Cts1-like"/>
</dbReference>
<dbReference type="InterPro" id="IPR050542">
    <property type="entry name" value="Glycosyl_Hydrlase18_Chitinase"/>
</dbReference>
<evidence type="ECO:0000313" key="13">
    <source>
        <dbReference type="EMBL" id="ORE15962.1"/>
    </source>
</evidence>
<feature type="region of interest" description="Disordered" evidence="10">
    <location>
        <begin position="314"/>
        <end position="348"/>
    </location>
</feature>
<feature type="chain" id="PRO_5013027046" description="chitinase" evidence="11">
    <location>
        <begin position="23"/>
        <end position="540"/>
    </location>
</feature>